<evidence type="ECO:0000313" key="3">
    <source>
        <dbReference type="Proteomes" id="UP000778970"/>
    </source>
</evidence>
<evidence type="ECO:0008006" key="4">
    <source>
        <dbReference type="Google" id="ProtNLM"/>
    </source>
</evidence>
<evidence type="ECO:0000313" key="2">
    <source>
        <dbReference type="EMBL" id="MBK1697107.1"/>
    </source>
</evidence>
<accession>A0A934UZE6</accession>
<organism evidence="2 3">
    <name type="scientific">Rhodovibrio salinarum</name>
    <dbReference type="NCBI Taxonomy" id="1087"/>
    <lineage>
        <taxon>Bacteria</taxon>
        <taxon>Pseudomonadati</taxon>
        <taxon>Pseudomonadota</taxon>
        <taxon>Alphaproteobacteria</taxon>
        <taxon>Rhodospirillales</taxon>
        <taxon>Rhodovibrionaceae</taxon>
        <taxon>Rhodovibrio</taxon>
    </lineage>
</organism>
<comment type="caution">
    <text evidence="2">The sequence shown here is derived from an EMBL/GenBank/DDBJ whole genome shotgun (WGS) entry which is preliminary data.</text>
</comment>
<dbReference type="AlphaFoldDB" id="A0A934UZE6"/>
<dbReference type="RefSeq" id="WP_051431736.1">
    <property type="nucleotide sequence ID" value="NZ_NRRE01000020.1"/>
</dbReference>
<feature type="region of interest" description="Disordered" evidence="1">
    <location>
        <begin position="1"/>
        <end position="21"/>
    </location>
</feature>
<protein>
    <recommendedName>
        <fullName evidence="4">ACT domain-containing protein</fullName>
    </recommendedName>
</protein>
<reference evidence="2" key="2">
    <citation type="journal article" date="2020" name="Microorganisms">
        <title>Osmotic Adaptation and Compatible Solute Biosynthesis of Phototrophic Bacteria as Revealed from Genome Analyses.</title>
        <authorList>
            <person name="Imhoff J.F."/>
            <person name="Rahn T."/>
            <person name="Kunzel S."/>
            <person name="Keller A."/>
            <person name="Neulinger S.C."/>
        </authorList>
    </citation>
    <scope>NUCLEOTIDE SEQUENCE</scope>
    <source>
        <strain evidence="2">DSM 9154</strain>
    </source>
</reference>
<dbReference type="EMBL" id="NRRE01000020">
    <property type="protein sequence ID" value="MBK1697107.1"/>
    <property type="molecule type" value="Genomic_DNA"/>
</dbReference>
<dbReference type="Proteomes" id="UP000778970">
    <property type="component" value="Unassembled WGS sequence"/>
</dbReference>
<keyword evidence="3" id="KW-1185">Reference proteome</keyword>
<gene>
    <name evidence="2" type="ORF">CKO21_07585</name>
</gene>
<feature type="compositionally biased region" description="Polar residues" evidence="1">
    <location>
        <begin position="8"/>
        <end position="21"/>
    </location>
</feature>
<name>A0A934UZE6_9PROT</name>
<reference evidence="2" key="1">
    <citation type="submission" date="2017-08" db="EMBL/GenBank/DDBJ databases">
        <authorList>
            <person name="Imhoff J.F."/>
            <person name="Rahn T."/>
            <person name="Kuenzel S."/>
            <person name="Neulinger S.C."/>
        </authorList>
    </citation>
    <scope>NUCLEOTIDE SEQUENCE</scope>
    <source>
        <strain evidence="2">DSM 9154</strain>
    </source>
</reference>
<proteinExistence type="predicted"/>
<sequence>MSVDQLAKTFTNTDPDTPDASTTERVVCYSIRAEADAGLMPRVLHLLAKRDLVAERLHADRVGMGGDELSIDLQVAGLDAHTGGFIAACMRQIVGVQTVLMSEKAL</sequence>
<evidence type="ECO:0000256" key="1">
    <source>
        <dbReference type="SAM" id="MobiDB-lite"/>
    </source>
</evidence>